<evidence type="ECO:0000313" key="3">
    <source>
        <dbReference type="EMBL" id="AGW12727.1"/>
    </source>
</evidence>
<protein>
    <submittedName>
        <fullName evidence="3">Putative outer membrane efflux protein</fullName>
    </submittedName>
</protein>
<comment type="similarity">
    <text evidence="1">Belongs to the outer membrane factor (OMF) (TC 1.B.17) family.</text>
</comment>
<dbReference type="PATRIC" id="fig|1121448.10.peg.834"/>
<keyword evidence="4" id="KW-1185">Reference proteome</keyword>
<reference evidence="4" key="2">
    <citation type="submission" date="2013-07" db="EMBL/GenBank/DDBJ databases">
        <authorList>
            <person name="Morais-Silva F.O."/>
            <person name="Rezende A.M."/>
            <person name="Pimentel C."/>
            <person name="Resende D.M."/>
            <person name="Santos C.I."/>
            <person name="Clemente C."/>
            <person name="de Oliveira L.M."/>
            <person name="da Silva S.M."/>
            <person name="Costa D.A."/>
            <person name="Varela-Raposo A."/>
            <person name="Horacio E.C.A."/>
            <person name="Matos M."/>
            <person name="Flores O."/>
            <person name="Ruiz J.C."/>
            <person name="Rodrigues-Pousada C."/>
        </authorList>
    </citation>
    <scope>NUCLEOTIDE SEQUENCE [LARGE SCALE GENOMIC DNA]</scope>
    <source>
        <strain evidence="4">ATCC 19364 / DSM 1382 / NCIMB 9332 / VKM B-1759</strain>
    </source>
</reference>
<evidence type="ECO:0000313" key="4">
    <source>
        <dbReference type="Proteomes" id="UP000016587"/>
    </source>
</evidence>
<proteinExistence type="inferred from homology"/>
<organism evidence="3 4">
    <name type="scientific">Megalodesulfovibrio gigas (strain ATCC 19364 / DSM 1382 / NCIMB 9332 / VKM B-1759)</name>
    <name type="common">Desulfovibrio gigas</name>
    <dbReference type="NCBI Taxonomy" id="1121448"/>
    <lineage>
        <taxon>Bacteria</taxon>
        <taxon>Pseudomonadati</taxon>
        <taxon>Thermodesulfobacteriota</taxon>
        <taxon>Desulfovibrionia</taxon>
        <taxon>Desulfovibrionales</taxon>
        <taxon>Desulfovibrionaceae</taxon>
        <taxon>Megalodesulfovibrio</taxon>
    </lineage>
</organism>
<dbReference type="KEGG" id="dgg:DGI_0832"/>
<dbReference type="Pfam" id="PF02321">
    <property type="entry name" value="OEP"/>
    <property type="match status" value="2"/>
</dbReference>
<gene>
    <name evidence="3" type="ORF">DGI_0832</name>
</gene>
<dbReference type="Proteomes" id="UP000016587">
    <property type="component" value="Chromosome"/>
</dbReference>
<dbReference type="eggNOG" id="COG1538">
    <property type="taxonomic scope" value="Bacteria"/>
</dbReference>
<reference evidence="3 4" key="1">
    <citation type="journal article" date="2013" name="J. Bacteriol.">
        <title>Roles of HynAB and Ech, the only two hydrogenases found in the model sulfate reducer Desulfovibrio gigas.</title>
        <authorList>
            <person name="Morais-Silva F.O."/>
            <person name="Santos C.I."/>
            <person name="Rodrigues R."/>
            <person name="Pereira I.A."/>
            <person name="Rodrigues-Pousada C."/>
        </authorList>
    </citation>
    <scope>NUCLEOTIDE SEQUENCE [LARGE SCALE GENOMIC DNA]</scope>
    <source>
        <strain evidence="4">ATCC 19364 / DSM 1382 / NCIMB 9332 / VKM B-1759</strain>
    </source>
</reference>
<dbReference type="InterPro" id="IPR003423">
    <property type="entry name" value="OMP_efflux"/>
</dbReference>
<evidence type="ECO:0000256" key="2">
    <source>
        <dbReference type="SAM" id="MobiDB-lite"/>
    </source>
</evidence>
<feature type="region of interest" description="Disordered" evidence="2">
    <location>
        <begin position="462"/>
        <end position="498"/>
    </location>
</feature>
<dbReference type="EMBL" id="CP006585">
    <property type="protein sequence ID" value="AGW12727.1"/>
    <property type="molecule type" value="Genomic_DNA"/>
</dbReference>
<evidence type="ECO:0000256" key="1">
    <source>
        <dbReference type="ARBA" id="ARBA00007613"/>
    </source>
</evidence>
<dbReference type="PANTHER" id="PTHR30203">
    <property type="entry name" value="OUTER MEMBRANE CATION EFFLUX PROTEIN"/>
    <property type="match status" value="1"/>
</dbReference>
<dbReference type="SUPFAM" id="SSF56954">
    <property type="entry name" value="Outer membrane efflux proteins (OEP)"/>
    <property type="match status" value="1"/>
</dbReference>
<dbReference type="PANTHER" id="PTHR30203:SF24">
    <property type="entry name" value="BLR4935 PROTEIN"/>
    <property type="match status" value="1"/>
</dbReference>
<dbReference type="GO" id="GO:0015562">
    <property type="term" value="F:efflux transmembrane transporter activity"/>
    <property type="evidence" value="ECO:0007669"/>
    <property type="project" value="InterPro"/>
</dbReference>
<sequence length="498" mass="54654">MPKRVAVSWKVWTAWLVWAWGVCIWPAPGAAIALEARSAQSAQSSQASQDSQAALESLVQHAMANNPRLKAAWSRVEAALEKVPQERSLQDPRLSLGWFAVPAETRVGPQVARLGLTQTIPWIGKLIARGDRAALEAEAEKARFDALRLTITYDVKRVWYELAALEEAVRVAREAGILLEHLEGVIHARYVAGMAPMADLLAVQSERDLLGDRVRTLEARRGPTLASLNAALHRPLEMALPATPDIPLFTLDLQEAALVERLEAMSPQLKVFEHLLERERKGETLARLDYIPDFTLGIETTITNQWDVYRGVDSTGQWMFPAPPPGDSGKDPVVLSLSFTLPIFNERRQAATREARARQLAAINDRDGLRDRLAADLVMARFNLDDAARKTALYREALLPRAVQGFGAAIGAYQAGTGRYAELIMAQRSLLELELNAVQALAAQGQRLAEIESLVGEDLPVTPAPGGSLRQARAGLERPDIARPDTTTSGISHQEGIR</sequence>
<dbReference type="AlphaFoldDB" id="T2G9Z4"/>
<dbReference type="InterPro" id="IPR010131">
    <property type="entry name" value="MdtP/NodT-like"/>
</dbReference>
<dbReference type="HOGENOM" id="CLU_012817_15_0_7"/>
<dbReference type="Gene3D" id="1.20.1600.10">
    <property type="entry name" value="Outer membrane efflux proteins (OEP)"/>
    <property type="match status" value="1"/>
</dbReference>
<accession>T2G9Z4</accession>
<dbReference type="STRING" id="1121448.DGI_0832"/>
<name>T2G9Z4_MEGG1</name>